<evidence type="ECO:0000256" key="15">
    <source>
        <dbReference type="RuleBase" id="RU000304"/>
    </source>
</evidence>
<dbReference type="Proteomes" id="UP001367676">
    <property type="component" value="Unassembled WGS sequence"/>
</dbReference>
<dbReference type="InterPro" id="IPR017441">
    <property type="entry name" value="Protein_kinase_ATP_BS"/>
</dbReference>
<dbReference type="SMART" id="SM00220">
    <property type="entry name" value="S_TKc"/>
    <property type="match status" value="1"/>
</dbReference>
<dbReference type="GO" id="GO:0004674">
    <property type="term" value="F:protein serine/threonine kinase activity"/>
    <property type="evidence" value="ECO:0007669"/>
    <property type="project" value="UniProtKB-KW"/>
</dbReference>
<dbReference type="PANTHER" id="PTHR24346">
    <property type="entry name" value="MAP/MICROTUBULE AFFINITY-REGULATING KINASE"/>
    <property type="match status" value="1"/>
</dbReference>
<keyword evidence="4 15" id="KW-0723">Serine/threonine-protein kinase</keyword>
<evidence type="ECO:0000256" key="4">
    <source>
        <dbReference type="ARBA" id="ARBA00022527"/>
    </source>
</evidence>
<gene>
    <name evidence="17" type="ORF">V9T40_002278</name>
</gene>
<dbReference type="SUPFAM" id="SSF56112">
    <property type="entry name" value="Protein kinase-like (PK-like)"/>
    <property type="match status" value="1"/>
</dbReference>
<reference evidence="17 18" key="1">
    <citation type="submission" date="2024-03" db="EMBL/GenBank/DDBJ databases">
        <title>Adaptation during the transition from Ophiocordyceps entomopathogen to insect associate is accompanied by gene loss and intensified selection.</title>
        <authorList>
            <person name="Ward C.M."/>
            <person name="Onetto C.A."/>
            <person name="Borneman A.R."/>
        </authorList>
    </citation>
    <scope>NUCLEOTIDE SEQUENCE [LARGE SCALE GENOMIC DNA]</scope>
    <source>
        <strain evidence="17">AWRI1</strain>
        <tissue evidence="17">Single Adult Female</tissue>
    </source>
</reference>
<evidence type="ECO:0000256" key="5">
    <source>
        <dbReference type="ARBA" id="ARBA00022679"/>
    </source>
</evidence>
<dbReference type="PANTHER" id="PTHR24346:SF107">
    <property type="entry name" value="SERINE_THREONINE-PROTEIN KINASE CHK1"/>
    <property type="match status" value="1"/>
</dbReference>
<evidence type="ECO:0000256" key="9">
    <source>
        <dbReference type="ARBA" id="ARBA00022840"/>
    </source>
</evidence>
<evidence type="ECO:0000256" key="10">
    <source>
        <dbReference type="ARBA" id="ARBA00023242"/>
    </source>
</evidence>
<comment type="similarity">
    <text evidence="2">Belongs to the protein kinase superfamily. CAMK Ser/Thr protein kinase family. NIM1 subfamily.</text>
</comment>
<dbReference type="GO" id="GO:0005524">
    <property type="term" value="F:ATP binding"/>
    <property type="evidence" value="ECO:0007669"/>
    <property type="project" value="UniProtKB-UniRule"/>
</dbReference>
<evidence type="ECO:0000256" key="13">
    <source>
        <dbReference type="ARBA" id="ARBA00048679"/>
    </source>
</evidence>
<dbReference type="GO" id="GO:0005634">
    <property type="term" value="C:nucleus"/>
    <property type="evidence" value="ECO:0007669"/>
    <property type="project" value="UniProtKB-SubCell"/>
</dbReference>
<dbReference type="GO" id="GO:0005737">
    <property type="term" value="C:cytoplasm"/>
    <property type="evidence" value="ECO:0007669"/>
    <property type="project" value="TreeGrafter"/>
</dbReference>
<dbReference type="InterPro" id="IPR034670">
    <property type="entry name" value="Chk1_catalytic_dom"/>
</dbReference>
<dbReference type="EC" id="2.7.11.1" evidence="3"/>
<keyword evidence="7" id="KW-0227">DNA damage</keyword>
<proteinExistence type="inferred from homology"/>
<keyword evidence="10" id="KW-0539">Nucleus</keyword>
<organism evidence="17 18">
    <name type="scientific">Parthenolecanium corni</name>
    <dbReference type="NCBI Taxonomy" id="536013"/>
    <lineage>
        <taxon>Eukaryota</taxon>
        <taxon>Metazoa</taxon>
        <taxon>Ecdysozoa</taxon>
        <taxon>Arthropoda</taxon>
        <taxon>Hexapoda</taxon>
        <taxon>Insecta</taxon>
        <taxon>Pterygota</taxon>
        <taxon>Neoptera</taxon>
        <taxon>Paraneoptera</taxon>
        <taxon>Hemiptera</taxon>
        <taxon>Sternorrhyncha</taxon>
        <taxon>Coccoidea</taxon>
        <taxon>Coccidae</taxon>
        <taxon>Parthenolecanium</taxon>
    </lineage>
</organism>
<dbReference type="PROSITE" id="PS50011">
    <property type="entry name" value="PROTEIN_KINASE_DOM"/>
    <property type="match status" value="1"/>
</dbReference>
<dbReference type="Gene3D" id="3.30.200.20">
    <property type="entry name" value="Phosphorylase Kinase, domain 1"/>
    <property type="match status" value="1"/>
</dbReference>
<accession>A0AAN9TIL8</accession>
<comment type="subcellular location">
    <subcellularLocation>
        <location evidence="1">Nucleus</location>
    </subcellularLocation>
</comment>
<dbReference type="PROSITE" id="PS00108">
    <property type="entry name" value="PROTEIN_KINASE_ST"/>
    <property type="match status" value="1"/>
</dbReference>
<evidence type="ECO:0000256" key="12">
    <source>
        <dbReference type="ARBA" id="ARBA00047899"/>
    </source>
</evidence>
<dbReference type="GO" id="GO:0000077">
    <property type="term" value="P:DNA damage checkpoint signaling"/>
    <property type="evidence" value="ECO:0007669"/>
    <property type="project" value="InterPro"/>
</dbReference>
<keyword evidence="9 14" id="KW-0067">ATP-binding</keyword>
<keyword evidence="6 14" id="KW-0547">Nucleotide-binding</keyword>
<evidence type="ECO:0000256" key="1">
    <source>
        <dbReference type="ARBA" id="ARBA00004123"/>
    </source>
</evidence>
<evidence type="ECO:0000256" key="2">
    <source>
        <dbReference type="ARBA" id="ARBA00010791"/>
    </source>
</evidence>
<feature type="binding site" evidence="14">
    <location>
        <position position="37"/>
    </location>
    <ligand>
        <name>ATP</name>
        <dbReference type="ChEBI" id="CHEBI:30616"/>
    </ligand>
</feature>
<dbReference type="Gene3D" id="3.30.310.80">
    <property type="entry name" value="Kinase associated domain 1, KA1"/>
    <property type="match status" value="1"/>
</dbReference>
<evidence type="ECO:0000256" key="11">
    <source>
        <dbReference type="ARBA" id="ARBA00023306"/>
    </source>
</evidence>
<keyword evidence="18" id="KW-1185">Reference proteome</keyword>
<protein>
    <recommendedName>
        <fullName evidence="3">non-specific serine/threonine protein kinase</fullName>
        <ecNumber evidence="3">2.7.11.1</ecNumber>
    </recommendedName>
</protein>
<dbReference type="Gene3D" id="1.10.510.10">
    <property type="entry name" value="Transferase(Phosphotransferase) domain 1"/>
    <property type="match status" value="1"/>
</dbReference>
<comment type="catalytic activity">
    <reaction evidence="13">
        <text>L-seryl-[protein] + ATP = O-phospho-L-seryl-[protein] + ADP + H(+)</text>
        <dbReference type="Rhea" id="RHEA:17989"/>
        <dbReference type="Rhea" id="RHEA-COMP:9863"/>
        <dbReference type="Rhea" id="RHEA-COMP:11604"/>
        <dbReference type="ChEBI" id="CHEBI:15378"/>
        <dbReference type="ChEBI" id="CHEBI:29999"/>
        <dbReference type="ChEBI" id="CHEBI:30616"/>
        <dbReference type="ChEBI" id="CHEBI:83421"/>
        <dbReference type="ChEBI" id="CHEBI:456216"/>
        <dbReference type="EC" id="2.7.11.1"/>
    </reaction>
</comment>
<dbReference type="CDD" id="cd14069">
    <property type="entry name" value="STKc_Chk1"/>
    <property type="match status" value="1"/>
</dbReference>
<dbReference type="InterPro" id="IPR000719">
    <property type="entry name" value="Prot_kinase_dom"/>
</dbReference>
<evidence type="ECO:0000313" key="18">
    <source>
        <dbReference type="Proteomes" id="UP001367676"/>
    </source>
</evidence>
<evidence type="ECO:0000256" key="7">
    <source>
        <dbReference type="ARBA" id="ARBA00022763"/>
    </source>
</evidence>
<feature type="domain" description="Protein kinase" evidence="16">
    <location>
        <begin position="8"/>
        <end position="264"/>
    </location>
</feature>
<keyword evidence="8" id="KW-0418">Kinase</keyword>
<dbReference type="AlphaFoldDB" id="A0AAN9TIL8"/>
<sequence>MTEFVEGWSIEQTLGEGSYGEVKLLFNRNTGSAVAMKMIDLDKHPNVSAVVRKEVCIHHSLSHENIIDYYGQRQDQNFMLIFIEYASGGELFDRIEPDVGMPQSEAQRYFRQLISGVEYLHSKGIVHRDLKPENLLLDGSGNLKISDFGMATYFRIDNRVRKLTNQCGTLPYIAPEVLEKSYDAEPADIWSCGITLVALLAGELPWDKPTCNCAEYASWKSNRYMQITPWSKIDTLALSLIRKILVPSASRRYKIDDIKSHRWYRQTFSPSSMPSDVIDGVLESRSSKLCYSQPEDRELRDASDVFLNAGQVSFSQPTQIDDLLLATQFLPSQSSSTNCFQKLVKRMTRMLVNTDIEHSVMRLKVAVEKFGYTWKSFTNNVITVHTIDRRKSSLTFKINILLMENNTLLDFRLSKGCGLEFKKCFICIKQELTDIVNKEPVILD</sequence>
<comment type="catalytic activity">
    <reaction evidence="12">
        <text>L-threonyl-[protein] + ATP = O-phospho-L-threonyl-[protein] + ADP + H(+)</text>
        <dbReference type="Rhea" id="RHEA:46608"/>
        <dbReference type="Rhea" id="RHEA-COMP:11060"/>
        <dbReference type="Rhea" id="RHEA-COMP:11605"/>
        <dbReference type="ChEBI" id="CHEBI:15378"/>
        <dbReference type="ChEBI" id="CHEBI:30013"/>
        <dbReference type="ChEBI" id="CHEBI:30616"/>
        <dbReference type="ChEBI" id="CHEBI:61977"/>
        <dbReference type="ChEBI" id="CHEBI:456216"/>
        <dbReference type="EC" id="2.7.11.1"/>
    </reaction>
</comment>
<keyword evidence="11" id="KW-0131">Cell cycle</keyword>
<evidence type="ECO:0000256" key="14">
    <source>
        <dbReference type="PROSITE-ProRule" id="PRU10141"/>
    </source>
</evidence>
<evidence type="ECO:0000313" key="17">
    <source>
        <dbReference type="EMBL" id="KAK7590665.1"/>
    </source>
</evidence>
<dbReference type="GO" id="GO:0033314">
    <property type="term" value="P:mitotic DNA replication checkpoint signaling"/>
    <property type="evidence" value="ECO:0007669"/>
    <property type="project" value="UniProtKB-ARBA"/>
</dbReference>
<dbReference type="FunFam" id="3.30.200.20:FF:000229">
    <property type="entry name" value="Serine/threonine-protein kinase Chk1"/>
    <property type="match status" value="1"/>
</dbReference>
<comment type="caution">
    <text evidence="17">The sequence shown here is derived from an EMBL/GenBank/DDBJ whole genome shotgun (WGS) entry which is preliminary data.</text>
</comment>
<dbReference type="PROSITE" id="PS00107">
    <property type="entry name" value="PROTEIN_KINASE_ATP"/>
    <property type="match status" value="1"/>
</dbReference>
<keyword evidence="5" id="KW-0808">Transferase</keyword>
<name>A0AAN9TIL8_9HEMI</name>
<dbReference type="Pfam" id="PF00069">
    <property type="entry name" value="Pkinase"/>
    <property type="match status" value="1"/>
</dbReference>
<evidence type="ECO:0000256" key="6">
    <source>
        <dbReference type="ARBA" id="ARBA00022741"/>
    </source>
</evidence>
<evidence type="ECO:0000259" key="16">
    <source>
        <dbReference type="PROSITE" id="PS50011"/>
    </source>
</evidence>
<evidence type="ECO:0000256" key="3">
    <source>
        <dbReference type="ARBA" id="ARBA00012513"/>
    </source>
</evidence>
<dbReference type="FunFam" id="1.10.510.10:FF:000301">
    <property type="entry name" value="Serine/threonine-protein kinase Chk1"/>
    <property type="match status" value="1"/>
</dbReference>
<dbReference type="InterPro" id="IPR008271">
    <property type="entry name" value="Ser/Thr_kinase_AS"/>
</dbReference>
<dbReference type="EMBL" id="JBBCAQ010000022">
    <property type="protein sequence ID" value="KAK7590665.1"/>
    <property type="molecule type" value="Genomic_DNA"/>
</dbReference>
<evidence type="ECO:0000256" key="8">
    <source>
        <dbReference type="ARBA" id="ARBA00022777"/>
    </source>
</evidence>
<dbReference type="InterPro" id="IPR011009">
    <property type="entry name" value="Kinase-like_dom_sf"/>
</dbReference>